<dbReference type="PANTHER" id="PTHR43745">
    <property type="entry name" value="NITROREDUCTASE MJ1384-RELATED"/>
    <property type="match status" value="1"/>
</dbReference>
<name>D1PX96_9BACT</name>
<dbReference type="InterPro" id="IPR000415">
    <property type="entry name" value="Nitroreductase-like"/>
</dbReference>
<accession>D1PX96</accession>
<feature type="domain" description="Nitroreductase" evidence="2">
    <location>
        <begin position="41"/>
        <end position="207"/>
    </location>
</feature>
<dbReference type="Proteomes" id="UP000003160">
    <property type="component" value="Unassembled WGS sequence"/>
</dbReference>
<dbReference type="Pfam" id="PF00881">
    <property type="entry name" value="Nitroreductase"/>
    <property type="match status" value="1"/>
</dbReference>
<comment type="caution">
    <text evidence="3">The sequence shown here is derived from an EMBL/GenBank/DDBJ whole genome shotgun (WGS) entry which is preliminary data.</text>
</comment>
<proteinExistence type="predicted"/>
<dbReference type="AlphaFoldDB" id="D1PX96"/>
<dbReference type="PANTHER" id="PTHR43745:SF2">
    <property type="entry name" value="NITROREDUCTASE MJ1384-RELATED"/>
    <property type="match status" value="1"/>
</dbReference>
<sequence>MKKLSLFFLALMMSTNMMSQEIIQLPESNKNVPTTLFQALQDRHSVRNFEDRSIDMPTLSQLLWAAIGVNRADGRMTAPTAVNAQEISVYVATKDGVCLYLNKENALKVVSKQDIRKEIAARQTGVANAPVFLIIVSDLGKIRAKVGDRALMMTAEDAGYVSQNICLGAAALGLGTVPRHGMNREVIKSVLELGDNHEIMLNHPIGYPRK</sequence>
<gene>
    <name evidence="3" type="ORF">HMPREF0645_1581</name>
</gene>
<dbReference type="InterPro" id="IPR029479">
    <property type="entry name" value="Nitroreductase"/>
</dbReference>
<dbReference type="RefSeq" id="WP_007173684.1">
    <property type="nucleotide sequence ID" value="NZ_GG704781.1"/>
</dbReference>
<dbReference type="SUPFAM" id="SSF55469">
    <property type="entry name" value="FMN-dependent nitroreductase-like"/>
    <property type="match status" value="1"/>
</dbReference>
<protein>
    <submittedName>
        <fullName evidence="3">SagB-type dehydrogenase domain protein</fullName>
    </submittedName>
</protein>
<evidence type="ECO:0000313" key="4">
    <source>
        <dbReference type="Proteomes" id="UP000003160"/>
    </source>
</evidence>
<dbReference type="Gene3D" id="3.40.109.10">
    <property type="entry name" value="NADH Oxidase"/>
    <property type="match status" value="1"/>
</dbReference>
<evidence type="ECO:0000259" key="2">
    <source>
        <dbReference type="Pfam" id="PF00881"/>
    </source>
</evidence>
<evidence type="ECO:0000256" key="1">
    <source>
        <dbReference type="SAM" id="SignalP"/>
    </source>
</evidence>
<reference evidence="3 4" key="1">
    <citation type="submission" date="2009-10" db="EMBL/GenBank/DDBJ databases">
        <authorList>
            <person name="Qin X."/>
            <person name="Bachman B."/>
            <person name="Battles P."/>
            <person name="Bell A."/>
            <person name="Bess C."/>
            <person name="Bickham C."/>
            <person name="Chaboub L."/>
            <person name="Chen D."/>
            <person name="Coyle M."/>
            <person name="Deiros D.R."/>
            <person name="Dinh H."/>
            <person name="Forbes L."/>
            <person name="Fowler G."/>
            <person name="Francisco L."/>
            <person name="Fu Q."/>
            <person name="Gubbala S."/>
            <person name="Hale W."/>
            <person name="Han Y."/>
            <person name="Hemphill L."/>
            <person name="Highlander S.K."/>
            <person name="Hirani K."/>
            <person name="Hogues M."/>
            <person name="Jackson L."/>
            <person name="Jakkamsetti A."/>
            <person name="Javaid M."/>
            <person name="Jiang H."/>
            <person name="Korchina V."/>
            <person name="Kovar C."/>
            <person name="Lara F."/>
            <person name="Lee S."/>
            <person name="Mata R."/>
            <person name="Mathew T."/>
            <person name="Moen C."/>
            <person name="Morales K."/>
            <person name="Munidasa M."/>
            <person name="Nazareth L."/>
            <person name="Ngo R."/>
            <person name="Nguyen L."/>
            <person name="Okwuonu G."/>
            <person name="Ongeri F."/>
            <person name="Patil S."/>
            <person name="Petrosino J."/>
            <person name="Pham C."/>
            <person name="Pham P."/>
            <person name="Pu L.-L."/>
            <person name="Puazo M."/>
            <person name="Raj R."/>
            <person name="Reid J."/>
            <person name="Rouhana J."/>
            <person name="Saada N."/>
            <person name="Shang Y."/>
            <person name="Simmons D."/>
            <person name="Thornton R."/>
            <person name="Warren J."/>
            <person name="Weissenberger G."/>
            <person name="Zhang J."/>
            <person name="Zhang L."/>
            <person name="Zhou C."/>
            <person name="Zhu D."/>
            <person name="Muzny D."/>
            <person name="Worley K."/>
            <person name="Gibbs R."/>
        </authorList>
    </citation>
    <scope>NUCLEOTIDE SEQUENCE [LARGE SCALE GENOMIC DNA]</scope>
    <source>
        <strain evidence="3 4">DSM 17361</strain>
    </source>
</reference>
<dbReference type="EMBL" id="ACKS01000068">
    <property type="protein sequence ID" value="EFA43980.1"/>
    <property type="molecule type" value="Genomic_DNA"/>
</dbReference>
<keyword evidence="4" id="KW-1185">Reference proteome</keyword>
<feature type="chain" id="PRO_5003026727" evidence="1">
    <location>
        <begin position="20"/>
        <end position="210"/>
    </location>
</feature>
<organism evidence="3 4">
    <name type="scientific">Hallella bergensis DSM 17361</name>
    <dbReference type="NCBI Taxonomy" id="585502"/>
    <lineage>
        <taxon>Bacteria</taxon>
        <taxon>Pseudomonadati</taxon>
        <taxon>Bacteroidota</taxon>
        <taxon>Bacteroidia</taxon>
        <taxon>Bacteroidales</taxon>
        <taxon>Prevotellaceae</taxon>
        <taxon>Hallella</taxon>
    </lineage>
</organism>
<evidence type="ECO:0000313" key="3">
    <source>
        <dbReference type="EMBL" id="EFA43980.1"/>
    </source>
</evidence>
<dbReference type="GO" id="GO:0016491">
    <property type="term" value="F:oxidoreductase activity"/>
    <property type="evidence" value="ECO:0007669"/>
    <property type="project" value="InterPro"/>
</dbReference>
<feature type="signal peptide" evidence="1">
    <location>
        <begin position="1"/>
        <end position="19"/>
    </location>
</feature>
<dbReference type="HOGENOM" id="CLU_059362_1_0_10"/>
<keyword evidence="1" id="KW-0732">Signal</keyword>
<dbReference type="OrthoDB" id="9802775at2"/>
<dbReference type="eggNOG" id="COG0778">
    <property type="taxonomic scope" value="Bacteria"/>
</dbReference>
<dbReference type="CDD" id="cd02142">
    <property type="entry name" value="McbC_SagB-like_oxidoreductase"/>
    <property type="match status" value="1"/>
</dbReference>
<dbReference type="InterPro" id="IPR052544">
    <property type="entry name" value="Bacteriocin_Proc_Enz"/>
</dbReference>